<dbReference type="WBParaSite" id="ES5_v2.g8442.t1">
    <property type="protein sequence ID" value="ES5_v2.g8442.t1"/>
    <property type="gene ID" value="ES5_v2.g8442"/>
</dbReference>
<proteinExistence type="predicted"/>
<name>A0AC34GU70_9BILA</name>
<evidence type="ECO:0000313" key="2">
    <source>
        <dbReference type="WBParaSite" id="ES5_v2.g8442.t1"/>
    </source>
</evidence>
<dbReference type="Proteomes" id="UP000887579">
    <property type="component" value="Unplaced"/>
</dbReference>
<accession>A0AC34GU70</accession>
<protein>
    <submittedName>
        <fullName evidence="2">Ubiquitin-like domain-containing protein</fullName>
    </submittedName>
</protein>
<reference evidence="2" key="1">
    <citation type="submission" date="2022-11" db="UniProtKB">
        <authorList>
            <consortium name="WormBaseParasite"/>
        </authorList>
    </citation>
    <scope>IDENTIFICATION</scope>
</reference>
<organism evidence="1 2">
    <name type="scientific">Panagrolaimus sp. ES5</name>
    <dbReference type="NCBI Taxonomy" id="591445"/>
    <lineage>
        <taxon>Eukaryota</taxon>
        <taxon>Metazoa</taxon>
        <taxon>Ecdysozoa</taxon>
        <taxon>Nematoda</taxon>
        <taxon>Chromadorea</taxon>
        <taxon>Rhabditida</taxon>
        <taxon>Tylenchina</taxon>
        <taxon>Panagrolaimomorpha</taxon>
        <taxon>Panagrolaimoidea</taxon>
        <taxon>Panagrolaimidae</taxon>
        <taxon>Panagrolaimus</taxon>
    </lineage>
</organism>
<evidence type="ECO:0000313" key="1">
    <source>
        <dbReference type="Proteomes" id="UP000887579"/>
    </source>
</evidence>
<sequence>MSKMFSSATFTHVEWTIMNENGDILKVDIKKTRTFKYIRSKIQNVCRIPLNLQCFTCSGAKRSFTKDFTETEDDENVCDDFCNDEADESIYFTVKNKAGKFFMVEVNGNESIETLMLKIQETCAIPLNQQCFTCFDKTTLSDEFWKKEVDKFCNDIKECRQNVADMIAALKNYDLKNDGKAIDKNVSGNVKKEDAKTSESDLLEEPCEPSNYCSVQLLKAVNKLICLTDGSLNGSNKSHQKSILLDKITPKDLEFTIMNEQGDILKADVNVKNSIKIIRAKIDDICGIPFNRQCFTCSDNRTLSDEFWEKKYENLCNNFKDSHNFTTFYIPATVENPDFDFDIDSIHFDDIVEEKEVEILNNNKKKSDEIENYSYVKKMHAMNESVCKADGIVIDLKTTKLRFVLNDELHADQFSFPVSIYDRKKTDIKAVSFLIPKIVKCYLQLLELFNQNLSWSEYQFLTASGTIKNLNLTYCSIKYEDGSIVTVDKLLDNLGELVEFEIHRIEMSSLFERDTTEKFVEILLSLKNLQSFGFFGLKETFDISTFAYFAMKNSNVTVVLKFNLKQENLSDAYKEKLKNFLEKLVSTGSKKITVQFSGSKIVNHLGYQKLFDIIR</sequence>